<evidence type="ECO:0000256" key="1">
    <source>
        <dbReference type="ARBA" id="ARBA00004370"/>
    </source>
</evidence>
<keyword evidence="3" id="KW-0375">Hydrogen ion transport</keyword>
<dbReference type="AlphaFoldDB" id="A0A0N5CUF7"/>
<dbReference type="OrthoDB" id="1262810at2759"/>
<organism evidence="9">
    <name type="scientific">Thelazia callipaeda</name>
    <name type="common">Oriental eyeworm</name>
    <name type="synonym">Parasitic nematode</name>
    <dbReference type="NCBI Taxonomy" id="103827"/>
    <lineage>
        <taxon>Eukaryota</taxon>
        <taxon>Metazoa</taxon>
        <taxon>Ecdysozoa</taxon>
        <taxon>Nematoda</taxon>
        <taxon>Chromadorea</taxon>
        <taxon>Rhabditida</taxon>
        <taxon>Spirurina</taxon>
        <taxon>Spiruromorpha</taxon>
        <taxon>Thelazioidea</taxon>
        <taxon>Thelaziidae</taxon>
        <taxon>Thelazia</taxon>
    </lineage>
</organism>
<evidence type="ECO:0000256" key="6">
    <source>
        <dbReference type="ARBA" id="ARBA00023310"/>
    </source>
</evidence>
<comment type="subcellular location">
    <subcellularLocation>
        <location evidence="1">Membrane</location>
    </subcellularLocation>
</comment>
<dbReference type="GO" id="GO:0046933">
    <property type="term" value="F:proton-transporting ATP synthase activity, rotational mechanism"/>
    <property type="evidence" value="ECO:0007669"/>
    <property type="project" value="InterPro"/>
</dbReference>
<evidence type="ECO:0000313" key="9">
    <source>
        <dbReference type="WBParaSite" id="TCLT_0000389801-mRNA-1"/>
    </source>
</evidence>
<evidence type="ECO:0000313" key="8">
    <source>
        <dbReference type="Proteomes" id="UP000276776"/>
    </source>
</evidence>
<name>A0A0N5CUF7_THECL</name>
<evidence type="ECO:0000313" key="7">
    <source>
        <dbReference type="EMBL" id="VDN00916.1"/>
    </source>
</evidence>
<dbReference type="PRINTS" id="PR00125">
    <property type="entry name" value="ATPASEDELTA"/>
</dbReference>
<accession>A0A0N5CUF7</accession>
<evidence type="ECO:0000256" key="4">
    <source>
        <dbReference type="ARBA" id="ARBA00023065"/>
    </source>
</evidence>
<keyword evidence="4" id="KW-0406">Ion transport</keyword>
<dbReference type="Proteomes" id="UP000276776">
    <property type="component" value="Unassembled WGS sequence"/>
</dbReference>
<keyword evidence="2" id="KW-0813">Transport</keyword>
<reference evidence="9" key="1">
    <citation type="submission" date="2017-02" db="UniProtKB">
        <authorList>
            <consortium name="WormBaseParasite"/>
        </authorList>
    </citation>
    <scope>IDENTIFICATION</scope>
</reference>
<dbReference type="InterPro" id="IPR000711">
    <property type="entry name" value="ATPase_OSCP/dsu"/>
</dbReference>
<evidence type="ECO:0000256" key="5">
    <source>
        <dbReference type="ARBA" id="ARBA00023136"/>
    </source>
</evidence>
<dbReference type="OMA" id="GRINKTP"/>
<reference evidence="7 8" key="2">
    <citation type="submission" date="2018-11" db="EMBL/GenBank/DDBJ databases">
        <authorList>
            <consortium name="Pathogen Informatics"/>
        </authorList>
    </citation>
    <scope>NUCLEOTIDE SEQUENCE [LARGE SCALE GENOMIC DNA]</scope>
</reference>
<proteinExistence type="predicted"/>
<keyword evidence="5" id="KW-0472">Membrane</keyword>
<gene>
    <name evidence="7" type="ORF">TCLT_LOCUS3887</name>
</gene>
<protein>
    <submittedName>
        <fullName evidence="9">ATP synthase subunit O, mitochondrial</fullName>
    </submittedName>
</protein>
<evidence type="ECO:0000256" key="2">
    <source>
        <dbReference type="ARBA" id="ARBA00022448"/>
    </source>
</evidence>
<dbReference type="Pfam" id="PF00213">
    <property type="entry name" value="OSCP"/>
    <property type="match status" value="1"/>
</dbReference>
<dbReference type="NCBIfam" id="TIGR01145">
    <property type="entry name" value="ATP_synt_delta"/>
    <property type="match status" value="1"/>
</dbReference>
<dbReference type="PANTHER" id="PTHR11910">
    <property type="entry name" value="ATP SYNTHASE DELTA CHAIN"/>
    <property type="match status" value="1"/>
</dbReference>
<sequence length="109" mass="12138">MDNREVLLTENGRLNHLDDIIKSFDSIMRAHRGDLIVEVVTAEPLSKKHEAGLKESLKKFAQSGQNLQIKMTIKPSILGGMVVSIGDKFIDLSISSQFKKFEAILQQSA</sequence>
<keyword evidence="8" id="KW-1185">Reference proteome</keyword>
<evidence type="ECO:0000256" key="3">
    <source>
        <dbReference type="ARBA" id="ARBA00022781"/>
    </source>
</evidence>
<dbReference type="WBParaSite" id="TCLT_0000389801-mRNA-1">
    <property type="protein sequence ID" value="TCLT_0000389801-mRNA-1"/>
    <property type="gene ID" value="TCLT_0000389801"/>
</dbReference>
<dbReference type="EMBL" id="UYYF01004269">
    <property type="protein sequence ID" value="VDN00916.1"/>
    <property type="molecule type" value="Genomic_DNA"/>
</dbReference>
<dbReference type="STRING" id="103827.A0A0N5CUF7"/>
<keyword evidence="6" id="KW-0066">ATP synthesis</keyword>
<dbReference type="GO" id="GO:0016020">
    <property type="term" value="C:membrane"/>
    <property type="evidence" value="ECO:0007669"/>
    <property type="project" value="UniProtKB-SubCell"/>
</dbReference>